<sequence length="156" mass="17251">MATKDFNLLGSKYGAAQAFLNEKHDGPKRIFPNDNKIYTLGKVGKHNVAIAVLPDGEYSVAAVASVAKDMLYSFPNVRIGLMVGIDGGAPSQKHDIRLGDIVPPILLRAAVSNIRAQYVVEGHNINDTANRVLETKPRLWRKYKRPDPSNNRLYQP</sequence>
<dbReference type="InterPro" id="IPR053137">
    <property type="entry name" value="NLR-like"/>
</dbReference>
<keyword evidence="2" id="KW-1185">Reference proteome</keyword>
<dbReference type="GO" id="GO:0003824">
    <property type="term" value="F:catalytic activity"/>
    <property type="evidence" value="ECO:0007669"/>
    <property type="project" value="InterPro"/>
</dbReference>
<dbReference type="PANTHER" id="PTHR46082:SF11">
    <property type="entry name" value="AAA+ ATPASE DOMAIN-CONTAINING PROTEIN-RELATED"/>
    <property type="match status" value="1"/>
</dbReference>
<dbReference type="PANTHER" id="PTHR46082">
    <property type="entry name" value="ATP/GTP-BINDING PROTEIN-RELATED"/>
    <property type="match status" value="1"/>
</dbReference>
<protein>
    <recommendedName>
        <fullName evidence="3">Nucleoside phosphorylase domain-containing protein</fullName>
    </recommendedName>
</protein>
<dbReference type="GO" id="GO:0009116">
    <property type="term" value="P:nucleoside metabolic process"/>
    <property type="evidence" value="ECO:0007669"/>
    <property type="project" value="InterPro"/>
</dbReference>
<proteinExistence type="predicted"/>
<dbReference type="InterPro" id="IPR035994">
    <property type="entry name" value="Nucleoside_phosphorylase_sf"/>
</dbReference>
<evidence type="ECO:0000313" key="2">
    <source>
        <dbReference type="Proteomes" id="UP000054321"/>
    </source>
</evidence>
<gene>
    <name evidence="1" type="ORF">OIDMADRAFT_45588</name>
</gene>
<organism evidence="1 2">
    <name type="scientific">Oidiodendron maius (strain Zn)</name>
    <dbReference type="NCBI Taxonomy" id="913774"/>
    <lineage>
        <taxon>Eukaryota</taxon>
        <taxon>Fungi</taxon>
        <taxon>Dikarya</taxon>
        <taxon>Ascomycota</taxon>
        <taxon>Pezizomycotina</taxon>
        <taxon>Leotiomycetes</taxon>
        <taxon>Leotiomycetes incertae sedis</taxon>
        <taxon>Myxotrichaceae</taxon>
        <taxon>Oidiodendron</taxon>
    </lineage>
</organism>
<dbReference type="SUPFAM" id="SSF53167">
    <property type="entry name" value="Purine and uridine phosphorylases"/>
    <property type="match status" value="1"/>
</dbReference>
<accession>A0A0C3GWH9</accession>
<dbReference type="InParanoid" id="A0A0C3GWH9"/>
<dbReference type="EMBL" id="KN832889">
    <property type="protein sequence ID" value="KIM94621.1"/>
    <property type="molecule type" value="Genomic_DNA"/>
</dbReference>
<reference evidence="2" key="2">
    <citation type="submission" date="2015-01" db="EMBL/GenBank/DDBJ databases">
        <title>Evolutionary Origins and Diversification of the Mycorrhizal Mutualists.</title>
        <authorList>
            <consortium name="DOE Joint Genome Institute"/>
            <consortium name="Mycorrhizal Genomics Consortium"/>
            <person name="Kohler A."/>
            <person name="Kuo A."/>
            <person name="Nagy L.G."/>
            <person name="Floudas D."/>
            <person name="Copeland A."/>
            <person name="Barry K.W."/>
            <person name="Cichocki N."/>
            <person name="Veneault-Fourrey C."/>
            <person name="LaButti K."/>
            <person name="Lindquist E.A."/>
            <person name="Lipzen A."/>
            <person name="Lundell T."/>
            <person name="Morin E."/>
            <person name="Murat C."/>
            <person name="Riley R."/>
            <person name="Ohm R."/>
            <person name="Sun H."/>
            <person name="Tunlid A."/>
            <person name="Henrissat B."/>
            <person name="Grigoriev I.V."/>
            <person name="Hibbett D.S."/>
            <person name="Martin F."/>
        </authorList>
    </citation>
    <scope>NUCLEOTIDE SEQUENCE [LARGE SCALE GENOMIC DNA]</scope>
    <source>
        <strain evidence="2">Zn</strain>
    </source>
</reference>
<dbReference type="Proteomes" id="UP000054321">
    <property type="component" value="Unassembled WGS sequence"/>
</dbReference>
<dbReference type="HOGENOM" id="CLU_000288_34_22_1"/>
<dbReference type="STRING" id="913774.A0A0C3GWH9"/>
<reference evidence="1 2" key="1">
    <citation type="submission" date="2014-04" db="EMBL/GenBank/DDBJ databases">
        <authorList>
            <consortium name="DOE Joint Genome Institute"/>
            <person name="Kuo A."/>
            <person name="Martino E."/>
            <person name="Perotto S."/>
            <person name="Kohler A."/>
            <person name="Nagy L.G."/>
            <person name="Floudas D."/>
            <person name="Copeland A."/>
            <person name="Barry K.W."/>
            <person name="Cichocki N."/>
            <person name="Veneault-Fourrey C."/>
            <person name="LaButti K."/>
            <person name="Lindquist E.A."/>
            <person name="Lipzen A."/>
            <person name="Lundell T."/>
            <person name="Morin E."/>
            <person name="Murat C."/>
            <person name="Sun H."/>
            <person name="Tunlid A."/>
            <person name="Henrissat B."/>
            <person name="Grigoriev I.V."/>
            <person name="Hibbett D.S."/>
            <person name="Martin F."/>
            <person name="Nordberg H.P."/>
            <person name="Cantor M.N."/>
            <person name="Hua S.X."/>
        </authorList>
    </citation>
    <scope>NUCLEOTIDE SEQUENCE [LARGE SCALE GENOMIC DNA]</scope>
    <source>
        <strain evidence="1 2">Zn</strain>
    </source>
</reference>
<dbReference type="Gene3D" id="3.40.50.1580">
    <property type="entry name" value="Nucleoside phosphorylase domain"/>
    <property type="match status" value="1"/>
</dbReference>
<evidence type="ECO:0008006" key="3">
    <source>
        <dbReference type="Google" id="ProtNLM"/>
    </source>
</evidence>
<evidence type="ECO:0000313" key="1">
    <source>
        <dbReference type="EMBL" id="KIM94621.1"/>
    </source>
</evidence>
<dbReference type="AlphaFoldDB" id="A0A0C3GWH9"/>
<dbReference type="OrthoDB" id="20872at2759"/>
<name>A0A0C3GWH9_OIDMZ</name>